<sequence>MLGRIWRPPRPIKKESSEPRQFCFALSDGNEIDDQSITDAGEPPLVDDSQSQQQKLTQEQLQQLFSRASSQLIAQSNDQQDFFKRDASIKAPKTGQVIQTPFPPPAEDRKEDVDIDPEQLKQLAQQEAGPLIIERYSPSETEIKHPITAVTITFNQPMIAVSTLDDNTNVENLGISLTPNVEGRWRWTGTKTVQFEAKHRLPFATKYTLQVKKDKCVSAIGGKLADELSFEFATTPPNVVQFSPYDTVTTLKPKCCLLFDQKIDRNQILQHLRIVSSGQRRIANNDLELLDEATGKKEFEGIFSSNEGADERYVAFTFKNDLSKATQYTVTVPAGCPSAEGPLKSKSTWSAGFKTYEPLKITHWRPNKDDKYQPSVNPGESWSITFNNSLDHSTVNKSIFKIEPEVSGLGIERAEYNDQQIIIHNNSKPNTVYTLTIQPEVLKDIHGQTLEHNFAAQPIKFHVHKSPPPRGHLSGATGIIIMDPGVLDDPFYPFMVYNYSEVTIRVNRVQPEDYRRDLPCFQPYLYEHRKRVPNTHLPGKALVNQTIQTNCERDEPKELKFPLKSYLAQHSGVGQIMILIEPTKKAWNQCQHEEWEERPVISAWLQCTQLAIDVFHSSARDGTTTRFTTWITDLMSGVPIQQATVSISNQKGETNQQGLCTILHNTAKGNSREKMLIVRKGEDLCMLPDIHCYASNVNTYVWHVFNDRGLYKPKEEVHIKGYVRFLAVKGDAKLPTYAQGVVDYTVHDPRGQQLLASKVKLNSYGAFDIKFTLPDKVNLGEGWVTFNLPSSQTKTTHSFKIQEFRRPEYEVSSSTRPTTVHYSHPTNDQYIIASCQGKLFAGGFLSDANVQWNVSAETTTFTPPNRSEYTFGRARPFFCWFGNNDDNKTTYPLQYFQGRTDSRGAHEVKIIYHGIETEPRPTMVRTLAAITDLNNQTQETQTQFLIHPSTYYVGFQMTTNYGKKGQPIQSKVIVTDVDGNLIDNVSVECKIAGTGKERKEDANGLAIYEEIKDEQQITEVSSNKDPITMEFTPKLGGQYNITFTVKDEQGRPSMSFYENLYVTGGTGKEMERQKVEYIPTDTLTIIPNATNYQAGDKCELLVLAPFSPATGLLVFDCEGEVSQPIQFQVETGKDSAIVEFQISQDWIPGFTANIELTGSLPREADEGEVPNRPAIAVGSIALEVSRDIYKLNVSVNTKNEQKTFTPSSTVHIDVDVTQFKDKTPANKAEVFLLVVDEAILSLTDYKLSSPLDVFYPNRPTAISQQHGRDRCLLFNMQDIQQFKKEMQESAARGIGVEELERQCCCCCSSSAKRRCRSCCCMDADFGGGGGGATADQSIAVRSNFNPLACWVPSSSVNSSGHVSFDFKLPDNLTRYRVWAIATNEQQYGLGEIAFTVQLPVMIRPSPPRFLNYGDTAKFSVVLQNQTDQPLSLHAGLKATNAKLITLETNQQVAGYAVQLQPNKRAAVVFPLSTVDAGTARFQFIVNTIPNGNQVLFGDAIELSVPVFTPATSEAFATYGDISEENIVFQPIKTPENVIPQFGELSVSTSSTALASLTDAIISLYTYPYECSEQLSSRLLGVHALWDVLQAFQCKDLPQTTEIATKLQSDMNTLKGRQYPNGGFGYWTNRSDRLTDPFVSIHVTHCLVVATKKRICDVNRNMLKNALRYASHIESEINELPYAKYWSETTKFSLMSYALYVRAKDGQNVANEAVKLFERSGLKKLSLEALGWLLVALSTEQNKQATALIDSIYKHLKGKVSETAETANFITSYGDDGQSVMLHSNQRTDAILLEALLHIDPQSTLCTKICKGLQSHKVKGAWKSTQENCFVLIALDKYFHIKEKDTPNFVAKIWLDNDYCGQHQYKGRTTNTTTVDIPMKVVLSQTNDKNLIMQKDGRGRLYYRIALNYAPTSLQLNAANYGFKIERTYAGVDDPSHAQKQEDGTWKFKLGEKVKVILTMTTTQRRYHIALVDYLPAGCEVLNTHLKGTITGDTDSSVTRSNRRRYYPNCITGWTEHENLRDERAEAFRSLLWPGVYQWSYIMRATCAGTFTMPPAKAEEMYSPENFGRSATEKAIIN</sequence>
<evidence type="ECO:0000256" key="3">
    <source>
        <dbReference type="SAM" id="MobiDB-lite"/>
    </source>
</evidence>
<keyword evidence="6" id="KW-1185">Reference proteome</keyword>
<dbReference type="GO" id="GO:0005509">
    <property type="term" value="F:calcium ion binding"/>
    <property type="evidence" value="ECO:0007669"/>
    <property type="project" value="UniProtKB-UniRule"/>
</dbReference>
<dbReference type="SMART" id="SM01359">
    <property type="entry name" value="A2M_N_2"/>
    <property type="match status" value="1"/>
</dbReference>
<dbReference type="InterPro" id="IPR041246">
    <property type="entry name" value="Bact_MG10"/>
</dbReference>
<dbReference type="InterPro" id="IPR011625">
    <property type="entry name" value="A2M_N_BRD"/>
</dbReference>
<comment type="caution">
    <text evidence="5">The sequence shown here is derived from an EMBL/GenBank/DDBJ whole genome shotgun (WGS) entry which is preliminary data.</text>
</comment>
<protein>
    <recommendedName>
        <fullName evidence="4">Cadherin domain-containing protein</fullName>
    </recommendedName>
</protein>
<dbReference type="InterPro" id="IPR051802">
    <property type="entry name" value="YfhM-like"/>
</dbReference>
<dbReference type="EMBL" id="CAJNOR010002009">
    <property type="protein sequence ID" value="CAF1233937.1"/>
    <property type="molecule type" value="Genomic_DNA"/>
</dbReference>
<keyword evidence="1" id="KW-0732">Signal</keyword>
<feature type="region of interest" description="Disordered" evidence="3">
    <location>
        <begin position="27"/>
        <end position="58"/>
    </location>
</feature>
<dbReference type="Pfam" id="PF17973">
    <property type="entry name" value="bMG10"/>
    <property type="match status" value="1"/>
</dbReference>
<dbReference type="Gene3D" id="1.50.10.20">
    <property type="match status" value="1"/>
</dbReference>
<reference evidence="5" key="1">
    <citation type="submission" date="2021-02" db="EMBL/GenBank/DDBJ databases">
        <authorList>
            <person name="Nowell W R."/>
        </authorList>
    </citation>
    <scope>NUCLEOTIDE SEQUENCE</scope>
</reference>
<organism evidence="5 6">
    <name type="scientific">Adineta ricciae</name>
    <name type="common">Rotifer</name>
    <dbReference type="NCBI Taxonomy" id="249248"/>
    <lineage>
        <taxon>Eukaryota</taxon>
        <taxon>Metazoa</taxon>
        <taxon>Spiralia</taxon>
        <taxon>Gnathifera</taxon>
        <taxon>Rotifera</taxon>
        <taxon>Eurotatoria</taxon>
        <taxon>Bdelloidea</taxon>
        <taxon>Adinetida</taxon>
        <taxon>Adinetidae</taxon>
        <taxon>Adineta</taxon>
    </lineage>
</organism>
<dbReference type="Pfam" id="PF13205">
    <property type="entry name" value="Big_5"/>
    <property type="match status" value="2"/>
</dbReference>
<dbReference type="InterPro" id="IPR008930">
    <property type="entry name" value="Terpenoid_cyclase/PrenylTrfase"/>
</dbReference>
<dbReference type="InterPro" id="IPR002126">
    <property type="entry name" value="Cadherin-like_dom"/>
</dbReference>
<evidence type="ECO:0000313" key="6">
    <source>
        <dbReference type="Proteomes" id="UP000663828"/>
    </source>
</evidence>
<evidence type="ECO:0000259" key="4">
    <source>
        <dbReference type="PROSITE" id="PS50268"/>
    </source>
</evidence>
<dbReference type="PROSITE" id="PS50268">
    <property type="entry name" value="CADHERIN_2"/>
    <property type="match status" value="1"/>
</dbReference>
<feature type="domain" description="Cadherin" evidence="4">
    <location>
        <begin position="1116"/>
        <end position="1226"/>
    </location>
</feature>
<dbReference type="GO" id="GO:0016020">
    <property type="term" value="C:membrane"/>
    <property type="evidence" value="ECO:0007669"/>
    <property type="project" value="InterPro"/>
</dbReference>
<dbReference type="PANTHER" id="PTHR40094:SF1">
    <property type="entry name" value="UBIQUITIN DOMAIN-CONTAINING PROTEIN"/>
    <property type="match status" value="1"/>
</dbReference>
<evidence type="ECO:0000256" key="1">
    <source>
        <dbReference type="ARBA" id="ARBA00022729"/>
    </source>
</evidence>
<name>A0A814YPW5_ADIRI</name>
<dbReference type="Gene3D" id="2.60.40.3710">
    <property type="match status" value="1"/>
</dbReference>
<dbReference type="InterPro" id="IPR032812">
    <property type="entry name" value="SbsA_Ig"/>
</dbReference>
<evidence type="ECO:0000313" key="5">
    <source>
        <dbReference type="EMBL" id="CAF1233937.1"/>
    </source>
</evidence>
<dbReference type="GO" id="GO:0004866">
    <property type="term" value="F:endopeptidase inhibitor activity"/>
    <property type="evidence" value="ECO:0007669"/>
    <property type="project" value="InterPro"/>
</dbReference>
<dbReference type="SMART" id="SM01360">
    <property type="entry name" value="A2M"/>
    <property type="match status" value="1"/>
</dbReference>
<dbReference type="Pfam" id="PF01835">
    <property type="entry name" value="MG2"/>
    <property type="match status" value="1"/>
</dbReference>
<gene>
    <name evidence="5" type="ORF">XAT740_LOCUS25374</name>
</gene>
<dbReference type="InterPro" id="IPR001599">
    <property type="entry name" value="Macroglobln_a2"/>
</dbReference>
<dbReference type="Pfam" id="PF00207">
    <property type="entry name" value="A2M"/>
    <property type="match status" value="1"/>
</dbReference>
<dbReference type="Gene3D" id="2.60.40.1930">
    <property type="match status" value="1"/>
</dbReference>
<dbReference type="Proteomes" id="UP000663828">
    <property type="component" value="Unassembled WGS sequence"/>
</dbReference>
<accession>A0A814YPW5</accession>
<proteinExistence type="predicted"/>
<dbReference type="PANTHER" id="PTHR40094">
    <property type="entry name" value="ALPHA-2-MACROGLOBULIN HOMOLOG"/>
    <property type="match status" value="1"/>
</dbReference>
<dbReference type="Pfam" id="PF07703">
    <property type="entry name" value="A2M_BRD"/>
    <property type="match status" value="1"/>
</dbReference>
<dbReference type="InterPro" id="IPR002890">
    <property type="entry name" value="MG2"/>
</dbReference>
<evidence type="ECO:0000256" key="2">
    <source>
        <dbReference type="PROSITE-ProRule" id="PRU00043"/>
    </source>
</evidence>
<dbReference type="GO" id="GO:0007156">
    <property type="term" value="P:homophilic cell adhesion via plasma membrane adhesion molecules"/>
    <property type="evidence" value="ECO:0007669"/>
    <property type="project" value="InterPro"/>
</dbReference>
<keyword evidence="2" id="KW-0106">Calcium</keyword>
<dbReference type="SUPFAM" id="SSF48239">
    <property type="entry name" value="Terpenoid cyclases/Protein prenyltransferases"/>
    <property type="match status" value="1"/>
</dbReference>
<feature type="region of interest" description="Disordered" evidence="3">
    <location>
        <begin position="1"/>
        <end position="20"/>
    </location>
</feature>